<keyword evidence="2" id="KW-0067">ATP-binding</keyword>
<dbReference type="AlphaFoldDB" id="A0A1S9P994"/>
<dbReference type="SUPFAM" id="SSF52540">
    <property type="entry name" value="P-loop containing nucleoside triphosphate hydrolases"/>
    <property type="match status" value="1"/>
</dbReference>
<dbReference type="CDD" id="cd18809">
    <property type="entry name" value="SF1_C_RecD"/>
    <property type="match status" value="1"/>
</dbReference>
<dbReference type="PANTHER" id="PTHR43788">
    <property type="entry name" value="DNA2/NAM7 HELICASE FAMILY MEMBER"/>
    <property type="match status" value="1"/>
</dbReference>
<dbReference type="Pfam" id="PF13604">
    <property type="entry name" value="AAA_30"/>
    <property type="match status" value="1"/>
</dbReference>
<dbReference type="InterPro" id="IPR027785">
    <property type="entry name" value="UvrD-like_helicase_C"/>
</dbReference>
<evidence type="ECO:0000256" key="2">
    <source>
        <dbReference type="ARBA" id="ARBA00022840"/>
    </source>
</evidence>
<organism evidence="4 5">
    <name type="scientific">Mucilaginibacter pedocola</name>
    <dbReference type="NCBI Taxonomy" id="1792845"/>
    <lineage>
        <taxon>Bacteria</taxon>
        <taxon>Pseudomonadati</taxon>
        <taxon>Bacteroidota</taxon>
        <taxon>Sphingobacteriia</taxon>
        <taxon>Sphingobacteriales</taxon>
        <taxon>Sphingobacteriaceae</taxon>
        <taxon>Mucilaginibacter</taxon>
    </lineage>
</organism>
<dbReference type="Proteomes" id="UP000189739">
    <property type="component" value="Unassembled WGS sequence"/>
</dbReference>
<dbReference type="STRING" id="1792845.BC343_11985"/>
<sequence>MAATITFNPEQKDAFKAIKKFLEHPSANVFVLQGYAGTGKTFLMQQVAKWLKESEREFCLLAATGRAATVLKGKTGFSAKTVHGELYNFSGMAGMEESGSKDAPMSSTGQLSLQFSIRQTDEEPRLYIVDESSMLSGVASKGDGLMDFGSGILLNDLFEVAGKNKIIFVGDPCQLPPIGQTFSPALDTKWLNEQDKIAVSVKLNKIERTDSGNDILKLAGAIRAMYDEGVFELYPKLPASNLNNVKIHTSDRELLNAYFEKYKTTGATETLAIARTNLKVYEINRFMRRKLMGDANLPIQIGEVLLVTQNNYKVPLTNGDFVKVCYLGEVTKRAGLSFQKVKVRTFLSDTEFEMLLSLDAIKSLKGTLSEDQTRDLMIDFSHRMREQDIAYNSAEFKAAMMADEYYNCLKATFGYAVTCHKAQGGEWNNVYLFLDNDKNGMFSMPASSLCKWWYTAVTRARQELNLVKHWWVV</sequence>
<dbReference type="RefSeq" id="WP_078350125.1">
    <property type="nucleotide sequence ID" value="NZ_MBTF01000035.1"/>
</dbReference>
<name>A0A1S9P994_9SPHI</name>
<evidence type="ECO:0000313" key="4">
    <source>
        <dbReference type="EMBL" id="OOQ57525.1"/>
    </source>
</evidence>
<protein>
    <recommendedName>
        <fullName evidence="3">UvrD-like helicase C-terminal domain-containing protein</fullName>
    </recommendedName>
</protein>
<dbReference type="EMBL" id="MBTF01000035">
    <property type="protein sequence ID" value="OOQ57525.1"/>
    <property type="molecule type" value="Genomic_DNA"/>
</dbReference>
<evidence type="ECO:0000256" key="1">
    <source>
        <dbReference type="ARBA" id="ARBA00022741"/>
    </source>
</evidence>
<dbReference type="InterPro" id="IPR050534">
    <property type="entry name" value="Coronavir_polyprotein_1ab"/>
</dbReference>
<keyword evidence="5" id="KW-1185">Reference proteome</keyword>
<evidence type="ECO:0000313" key="5">
    <source>
        <dbReference type="Proteomes" id="UP000189739"/>
    </source>
</evidence>
<dbReference type="OrthoDB" id="9803432at2"/>
<dbReference type="GO" id="GO:0003678">
    <property type="term" value="F:DNA helicase activity"/>
    <property type="evidence" value="ECO:0007669"/>
    <property type="project" value="UniProtKB-ARBA"/>
</dbReference>
<dbReference type="Gene3D" id="3.40.50.300">
    <property type="entry name" value="P-loop containing nucleotide triphosphate hydrolases"/>
    <property type="match status" value="2"/>
</dbReference>
<proteinExistence type="predicted"/>
<comment type="caution">
    <text evidence="4">The sequence shown here is derived from an EMBL/GenBank/DDBJ whole genome shotgun (WGS) entry which is preliminary data.</text>
</comment>
<gene>
    <name evidence="4" type="ORF">BC343_11985</name>
</gene>
<dbReference type="GO" id="GO:0005524">
    <property type="term" value="F:ATP binding"/>
    <property type="evidence" value="ECO:0007669"/>
    <property type="project" value="UniProtKB-KW"/>
</dbReference>
<dbReference type="PANTHER" id="PTHR43788:SF6">
    <property type="entry name" value="DNA HELICASE B"/>
    <property type="match status" value="1"/>
</dbReference>
<feature type="domain" description="UvrD-like helicase C-terminal" evidence="3">
    <location>
        <begin position="414"/>
        <end position="467"/>
    </location>
</feature>
<dbReference type="InterPro" id="IPR027417">
    <property type="entry name" value="P-loop_NTPase"/>
</dbReference>
<reference evidence="4 5" key="1">
    <citation type="submission" date="2016-07" db="EMBL/GenBank/DDBJ databases">
        <title>Genomic analysis of zinc-resistant bacterium Mucilaginibacter pedocola TBZ30.</title>
        <authorList>
            <person name="Huang J."/>
            <person name="Tang J."/>
        </authorList>
    </citation>
    <scope>NUCLEOTIDE SEQUENCE [LARGE SCALE GENOMIC DNA]</scope>
    <source>
        <strain evidence="4 5">TBZ30</strain>
    </source>
</reference>
<dbReference type="Pfam" id="PF13538">
    <property type="entry name" value="UvrD_C_2"/>
    <property type="match status" value="1"/>
</dbReference>
<evidence type="ECO:0000259" key="3">
    <source>
        <dbReference type="Pfam" id="PF13538"/>
    </source>
</evidence>
<keyword evidence="1" id="KW-0547">Nucleotide-binding</keyword>
<accession>A0A1S9P994</accession>